<evidence type="ECO:0000313" key="6">
    <source>
        <dbReference type="EMBL" id="RBL90789.1"/>
    </source>
</evidence>
<dbReference type="Pfam" id="PF01061">
    <property type="entry name" value="ABC2_membrane"/>
    <property type="match status" value="1"/>
</dbReference>
<protein>
    <recommendedName>
        <fullName evidence="5">ABC-2 type transporter transmembrane domain-containing protein</fullName>
    </recommendedName>
</protein>
<evidence type="ECO:0000256" key="3">
    <source>
        <dbReference type="ARBA" id="ARBA00022989"/>
    </source>
</evidence>
<evidence type="ECO:0000259" key="5">
    <source>
        <dbReference type="Pfam" id="PF01061"/>
    </source>
</evidence>
<dbReference type="AlphaFoldDB" id="A0A365XWP1"/>
<keyword evidence="7" id="KW-1185">Reference proteome</keyword>
<name>A0A365XWP1_9BACT</name>
<organism evidence="6 7">
    <name type="scientific">Chitinophaga flava</name>
    <dbReference type="NCBI Taxonomy" id="2259036"/>
    <lineage>
        <taxon>Bacteria</taxon>
        <taxon>Pseudomonadati</taxon>
        <taxon>Bacteroidota</taxon>
        <taxon>Chitinophagia</taxon>
        <taxon>Chitinophagales</taxon>
        <taxon>Chitinophagaceae</taxon>
        <taxon>Chitinophaga</taxon>
    </lineage>
</organism>
<dbReference type="GO" id="GO:0140359">
    <property type="term" value="F:ABC-type transporter activity"/>
    <property type="evidence" value="ECO:0007669"/>
    <property type="project" value="InterPro"/>
</dbReference>
<feature type="domain" description="ABC-2 type transporter transmembrane" evidence="5">
    <location>
        <begin position="25"/>
        <end position="57"/>
    </location>
</feature>
<dbReference type="InterPro" id="IPR013525">
    <property type="entry name" value="ABC2_TM"/>
</dbReference>
<evidence type="ECO:0000256" key="1">
    <source>
        <dbReference type="ARBA" id="ARBA00004141"/>
    </source>
</evidence>
<proteinExistence type="predicted"/>
<dbReference type="OrthoDB" id="9808686at2"/>
<keyword evidence="4" id="KW-0472">Membrane</keyword>
<dbReference type="EMBL" id="QFFJ01000002">
    <property type="protein sequence ID" value="RBL90789.1"/>
    <property type="molecule type" value="Genomic_DNA"/>
</dbReference>
<dbReference type="Proteomes" id="UP000253410">
    <property type="component" value="Unassembled WGS sequence"/>
</dbReference>
<keyword evidence="2" id="KW-0812">Transmembrane</keyword>
<comment type="caution">
    <text evidence="6">The sequence shown here is derived from an EMBL/GenBank/DDBJ whole genome shotgun (WGS) entry which is preliminary data.</text>
</comment>
<evidence type="ECO:0000256" key="2">
    <source>
        <dbReference type="ARBA" id="ARBA00022692"/>
    </source>
</evidence>
<gene>
    <name evidence="6" type="ORF">DF182_30585</name>
</gene>
<evidence type="ECO:0000313" key="7">
    <source>
        <dbReference type="Proteomes" id="UP000253410"/>
    </source>
</evidence>
<reference evidence="6 7" key="1">
    <citation type="submission" date="2018-05" db="EMBL/GenBank/DDBJ databases">
        <title>Chitinophaga sp. K3CV102501T nov., isolated from isolated from a monsoon evergreen broad-leaved forest soil.</title>
        <authorList>
            <person name="Lv Y."/>
        </authorList>
    </citation>
    <scope>NUCLEOTIDE SEQUENCE [LARGE SCALE GENOMIC DNA]</scope>
    <source>
        <strain evidence="6 7">GDMCC 1.1325</strain>
    </source>
</reference>
<evidence type="ECO:0000256" key="4">
    <source>
        <dbReference type="ARBA" id="ARBA00023136"/>
    </source>
</evidence>
<keyword evidence="3" id="KW-1133">Transmembrane helix</keyword>
<accession>A0A365XWP1</accession>
<comment type="subcellular location">
    <subcellularLocation>
        <location evidence="1">Membrane</location>
        <topology evidence="1">Multi-pass membrane protein</topology>
    </subcellularLocation>
</comment>
<sequence>MRHFLLLTRLLPAMFAAGQESGKQLPFFLMCGYAWPFESMPKPLQWLSSLLPLTPFVKV</sequence>
<dbReference type="RefSeq" id="WP_113619545.1">
    <property type="nucleotide sequence ID" value="NZ_QFFJ01000002.1"/>
</dbReference>
<dbReference type="GO" id="GO:0016020">
    <property type="term" value="C:membrane"/>
    <property type="evidence" value="ECO:0007669"/>
    <property type="project" value="UniProtKB-SubCell"/>
</dbReference>